<organism evidence="3 4">
    <name type="scientific">Deinococcus arboris</name>
    <dbReference type="NCBI Taxonomy" id="2682977"/>
    <lineage>
        <taxon>Bacteria</taxon>
        <taxon>Thermotogati</taxon>
        <taxon>Deinococcota</taxon>
        <taxon>Deinococci</taxon>
        <taxon>Deinococcales</taxon>
        <taxon>Deinococcaceae</taxon>
        <taxon>Deinococcus</taxon>
    </lineage>
</organism>
<dbReference type="Proteomes" id="UP000483286">
    <property type="component" value="Unassembled WGS sequence"/>
</dbReference>
<evidence type="ECO:0000259" key="1">
    <source>
        <dbReference type="Pfam" id="PF18739"/>
    </source>
</evidence>
<gene>
    <name evidence="3" type="ORF">GO986_18640</name>
</gene>
<evidence type="ECO:0008006" key="5">
    <source>
        <dbReference type="Google" id="ProtNLM"/>
    </source>
</evidence>
<sequence length="452" mass="53072">MAKMDVKRSYHGEWRIENEGVWLEGHLRLHRGGAIALELLGTIEEMSMVSQASPKIVHGRVGDLRIFISKLEILQMNTSQERKGVMTLTLKVGVVVMGREEDELTSFNYARVEMNSKLYRYWVDRRNVEWEYKGEIQSLSHDNQKFYQISLDDLKIDMSISSVFARRHRRLSGKVSKQSRIALNFKEPRSVLEILTIVERVTELIFFLSGYKSHPELMLYLDPDTGFPTEVLTWTGREKLALKYKYAEADITYDDVLDKFPLILENWIKDYQRLKSFAELQSSLLWREKVHTRDAFLSFIQMTEGLYDSSSDTIWMDKKDYEKAIRDVKIAIEGLDILEEVKSNMKDGIIASYKKNLSHKLNLLIDQELFESIGLSISREDFIKKVKSTRNYYTHLDIKYAARAFKDEELYHASRVVFDLIRFQLLSMIGVPKDLLVSKLKHRYRYKQIIEM</sequence>
<protein>
    <recommendedName>
        <fullName evidence="5">ApeA N-terminal domain-containing protein</fullName>
    </recommendedName>
</protein>
<feature type="domain" description="ApeA N-terminal" evidence="2">
    <location>
        <begin position="9"/>
        <end position="267"/>
    </location>
</feature>
<accession>A0A7C9LX03</accession>
<dbReference type="Pfam" id="PF18739">
    <property type="entry name" value="HEPN_Apea"/>
    <property type="match status" value="1"/>
</dbReference>
<evidence type="ECO:0000259" key="2">
    <source>
        <dbReference type="Pfam" id="PF18862"/>
    </source>
</evidence>
<evidence type="ECO:0000313" key="4">
    <source>
        <dbReference type="Proteomes" id="UP000483286"/>
    </source>
</evidence>
<dbReference type="EMBL" id="WQLB01000034">
    <property type="protein sequence ID" value="MVN88760.1"/>
    <property type="molecule type" value="Genomic_DNA"/>
</dbReference>
<feature type="domain" description="Apea-like HEPN" evidence="1">
    <location>
        <begin position="297"/>
        <end position="434"/>
    </location>
</feature>
<dbReference type="Pfam" id="PF18862">
    <property type="entry name" value="ApeA_NTD1"/>
    <property type="match status" value="1"/>
</dbReference>
<name>A0A7C9LX03_9DEIO</name>
<keyword evidence="4" id="KW-1185">Reference proteome</keyword>
<reference evidence="3 4" key="1">
    <citation type="submission" date="2019-12" db="EMBL/GenBank/DDBJ databases">
        <title>Deinococcus sp. HMF7620 Genome sequencing and assembly.</title>
        <authorList>
            <person name="Kang H."/>
            <person name="Kim H."/>
            <person name="Joh K."/>
        </authorList>
    </citation>
    <scope>NUCLEOTIDE SEQUENCE [LARGE SCALE GENOMIC DNA]</scope>
    <source>
        <strain evidence="3 4">HMF7620</strain>
    </source>
</reference>
<dbReference type="AlphaFoldDB" id="A0A7C9LX03"/>
<evidence type="ECO:0000313" key="3">
    <source>
        <dbReference type="EMBL" id="MVN88760.1"/>
    </source>
</evidence>
<dbReference type="InterPro" id="IPR041229">
    <property type="entry name" value="HEPN_Apea"/>
</dbReference>
<comment type="caution">
    <text evidence="3">The sequence shown here is derived from an EMBL/GenBank/DDBJ whole genome shotgun (WGS) entry which is preliminary data.</text>
</comment>
<dbReference type="RefSeq" id="WP_157460863.1">
    <property type="nucleotide sequence ID" value="NZ_WQLB01000034.1"/>
</dbReference>
<proteinExistence type="predicted"/>
<dbReference type="InterPro" id="IPR041223">
    <property type="entry name" value="ApeA_NTD"/>
</dbReference>